<evidence type="ECO:0000259" key="9">
    <source>
        <dbReference type="PROSITE" id="PS50109"/>
    </source>
</evidence>
<dbReference type="InterPro" id="IPR050640">
    <property type="entry name" value="Bact_2-comp_sensor_kinase"/>
</dbReference>
<keyword evidence="8" id="KW-1133">Transmembrane helix</keyword>
<dbReference type="GO" id="GO:0016020">
    <property type="term" value="C:membrane"/>
    <property type="evidence" value="ECO:0007669"/>
    <property type="project" value="UniProtKB-SubCell"/>
</dbReference>
<evidence type="ECO:0000313" key="12">
    <source>
        <dbReference type="Proteomes" id="UP000095727"/>
    </source>
</evidence>
<keyword evidence="4" id="KW-0597">Phosphoprotein</keyword>
<feature type="transmembrane region" description="Helical" evidence="8">
    <location>
        <begin position="12"/>
        <end position="30"/>
    </location>
</feature>
<dbReference type="GO" id="GO:0000155">
    <property type="term" value="F:phosphorelay sensor kinase activity"/>
    <property type="evidence" value="ECO:0007669"/>
    <property type="project" value="InterPro"/>
</dbReference>
<sequence length="489" mass="56701">MKKRKSIRIRLLEVYVVIMLLVFAINMYIVHSQSQAIRQIDGVYNSNIQLNDISTTLEKMQTSLYQYLNTKSSDELENYYLYEQDYRNLISELNKETVNDQNLLMEKNIRNMSDTYLEKTAGAIEAKRGRNVSCYNEEYSKAKKLYDYLQSCVRSLNTSVFLENSQNYSVLRSTLNYVVGFSMFLLTVSMLVALAWIVMMTRTITRPLIKLAEAANTIAKGGLEVDFPIIDTGDEISTVAKACNKMMNSIRDYIRQTKENYERESRLIENELIMKNDLKEAQLKYLQAQINPHFLFNSLNAAAQLAMMEGAENTCLFVQNMADFFRYNVRKMEKDTTLKEELELVDNYIYILNVRFAGEIHYTKQIDERVTGTMMPSMILQPLIENAVNHGIRELQGEGKIHLSVYSDDGMVCVKVEDNGVGIEPEVIEKIMRGESAHSHSQRDSAGIGMDNVINRLKRYYNMEHVIEIRRREERGTEVLIYLKREDIR</sequence>
<reference evidence="11 12" key="1">
    <citation type="submission" date="2015-09" db="EMBL/GenBank/DDBJ databases">
        <authorList>
            <consortium name="Pathogen Informatics"/>
        </authorList>
    </citation>
    <scope>NUCLEOTIDE SEQUENCE [LARGE SCALE GENOMIC DNA]</scope>
    <source>
        <strain evidence="11 12">2789STDY5834962</strain>
    </source>
</reference>
<dbReference type="Gene3D" id="3.30.565.10">
    <property type="entry name" value="Histidine kinase-like ATPase, C-terminal domain"/>
    <property type="match status" value="1"/>
</dbReference>
<dbReference type="SMART" id="SM00304">
    <property type="entry name" value="HAMP"/>
    <property type="match status" value="1"/>
</dbReference>
<feature type="domain" description="Histidine kinase" evidence="9">
    <location>
        <begin position="379"/>
        <end position="487"/>
    </location>
</feature>
<evidence type="ECO:0000256" key="3">
    <source>
        <dbReference type="ARBA" id="ARBA00012438"/>
    </source>
</evidence>
<evidence type="ECO:0000313" key="11">
    <source>
        <dbReference type="EMBL" id="CUM95806.1"/>
    </source>
</evidence>
<gene>
    <name evidence="11" type="primary">ypdA_1</name>
    <name evidence="11" type="ORF">ERS852574_01818</name>
</gene>
<dbReference type="Proteomes" id="UP000095727">
    <property type="component" value="Unassembled WGS sequence"/>
</dbReference>
<evidence type="ECO:0000256" key="5">
    <source>
        <dbReference type="ARBA" id="ARBA00022679"/>
    </source>
</evidence>
<feature type="domain" description="HAMP" evidence="10">
    <location>
        <begin position="202"/>
        <end position="255"/>
    </location>
</feature>
<dbReference type="SUPFAM" id="SSF55874">
    <property type="entry name" value="ATPase domain of HSP90 chaperone/DNA topoisomerase II/histidine kinase"/>
    <property type="match status" value="1"/>
</dbReference>
<dbReference type="InterPro" id="IPR010559">
    <property type="entry name" value="Sig_transdc_His_kin_internal"/>
</dbReference>
<dbReference type="Pfam" id="PF00672">
    <property type="entry name" value="HAMP"/>
    <property type="match status" value="1"/>
</dbReference>
<dbReference type="PANTHER" id="PTHR34220">
    <property type="entry name" value="SENSOR HISTIDINE KINASE YPDA"/>
    <property type="match status" value="1"/>
</dbReference>
<dbReference type="EMBL" id="CYXR01000011">
    <property type="protein sequence ID" value="CUM95806.1"/>
    <property type="molecule type" value="Genomic_DNA"/>
</dbReference>
<evidence type="ECO:0000259" key="10">
    <source>
        <dbReference type="PROSITE" id="PS50885"/>
    </source>
</evidence>
<keyword evidence="6" id="KW-0418">Kinase</keyword>
<evidence type="ECO:0000256" key="6">
    <source>
        <dbReference type="ARBA" id="ARBA00022777"/>
    </source>
</evidence>
<comment type="catalytic activity">
    <reaction evidence="1">
        <text>ATP + protein L-histidine = ADP + protein N-phospho-L-histidine.</text>
        <dbReference type="EC" id="2.7.13.3"/>
    </reaction>
</comment>
<evidence type="ECO:0000256" key="1">
    <source>
        <dbReference type="ARBA" id="ARBA00000085"/>
    </source>
</evidence>
<keyword evidence="8" id="KW-0812">Transmembrane</keyword>
<feature type="transmembrane region" description="Helical" evidence="8">
    <location>
        <begin position="175"/>
        <end position="198"/>
    </location>
</feature>
<evidence type="ECO:0000256" key="4">
    <source>
        <dbReference type="ARBA" id="ARBA00022553"/>
    </source>
</evidence>
<dbReference type="RefSeq" id="WP_055156845.1">
    <property type="nucleotide sequence ID" value="NZ_CYXR01000011.1"/>
</dbReference>
<keyword evidence="8" id="KW-0472">Membrane</keyword>
<dbReference type="PANTHER" id="PTHR34220:SF7">
    <property type="entry name" value="SENSOR HISTIDINE KINASE YPDA"/>
    <property type="match status" value="1"/>
</dbReference>
<dbReference type="InterPro" id="IPR003660">
    <property type="entry name" value="HAMP_dom"/>
</dbReference>
<dbReference type="PROSITE" id="PS50885">
    <property type="entry name" value="HAMP"/>
    <property type="match status" value="1"/>
</dbReference>
<dbReference type="Pfam" id="PF06580">
    <property type="entry name" value="His_kinase"/>
    <property type="match status" value="1"/>
</dbReference>
<organism evidence="11 12">
    <name type="scientific">Coprococcus comes</name>
    <dbReference type="NCBI Taxonomy" id="410072"/>
    <lineage>
        <taxon>Bacteria</taxon>
        <taxon>Bacillati</taxon>
        <taxon>Bacillota</taxon>
        <taxon>Clostridia</taxon>
        <taxon>Lachnospirales</taxon>
        <taxon>Lachnospiraceae</taxon>
        <taxon>Coprococcus</taxon>
    </lineage>
</organism>
<evidence type="ECO:0000256" key="2">
    <source>
        <dbReference type="ARBA" id="ARBA00004370"/>
    </source>
</evidence>
<dbReference type="AlphaFoldDB" id="A0A173T0L7"/>
<protein>
    <recommendedName>
        <fullName evidence="3">histidine kinase</fullName>
        <ecNumber evidence="3">2.7.13.3</ecNumber>
    </recommendedName>
</protein>
<dbReference type="Gene3D" id="6.10.340.10">
    <property type="match status" value="1"/>
</dbReference>
<accession>A0A173T0L7</accession>
<dbReference type="SMART" id="SM00387">
    <property type="entry name" value="HATPase_c"/>
    <property type="match status" value="1"/>
</dbReference>
<dbReference type="InterPro" id="IPR003594">
    <property type="entry name" value="HATPase_dom"/>
</dbReference>
<dbReference type="InterPro" id="IPR036890">
    <property type="entry name" value="HATPase_C_sf"/>
</dbReference>
<proteinExistence type="predicted"/>
<dbReference type="SUPFAM" id="SSF158472">
    <property type="entry name" value="HAMP domain-like"/>
    <property type="match status" value="1"/>
</dbReference>
<keyword evidence="7" id="KW-0902">Two-component regulatory system</keyword>
<dbReference type="InterPro" id="IPR005467">
    <property type="entry name" value="His_kinase_dom"/>
</dbReference>
<dbReference type="CDD" id="cd06225">
    <property type="entry name" value="HAMP"/>
    <property type="match status" value="1"/>
</dbReference>
<keyword evidence="5" id="KW-0808">Transferase</keyword>
<comment type="subcellular location">
    <subcellularLocation>
        <location evidence="2">Membrane</location>
    </subcellularLocation>
</comment>
<dbReference type="Pfam" id="PF02518">
    <property type="entry name" value="HATPase_c"/>
    <property type="match status" value="1"/>
</dbReference>
<evidence type="ECO:0000256" key="8">
    <source>
        <dbReference type="SAM" id="Phobius"/>
    </source>
</evidence>
<dbReference type="EC" id="2.7.13.3" evidence="3"/>
<dbReference type="PROSITE" id="PS50109">
    <property type="entry name" value="HIS_KIN"/>
    <property type="match status" value="1"/>
</dbReference>
<evidence type="ECO:0000256" key="7">
    <source>
        <dbReference type="ARBA" id="ARBA00023012"/>
    </source>
</evidence>
<name>A0A173T0L7_9FIRM</name>